<reference evidence="3 4" key="1">
    <citation type="submission" date="2018-07" db="EMBL/GenBank/DDBJ databases">
        <title>Sequencing the genomes of 1000 actinobacteria strains.</title>
        <authorList>
            <person name="Klenk H.-P."/>
        </authorList>
    </citation>
    <scope>NUCLEOTIDE SEQUENCE [LARGE SCALE GENOMIC DNA]</scope>
    <source>
        <strain evidence="3 4">DSM 14442</strain>
    </source>
</reference>
<dbReference type="EMBL" id="QREH01000001">
    <property type="protein sequence ID" value="REE05253.1"/>
    <property type="molecule type" value="Genomic_DNA"/>
</dbReference>
<dbReference type="PANTHER" id="PTHR30522">
    <property type="entry name" value="NUCLEOSIDE TRIPHOSPHATE PYROPHOSPHOHYDROLASE"/>
    <property type="match status" value="1"/>
</dbReference>
<accession>A0A3D9LJN1</accession>
<dbReference type="PANTHER" id="PTHR30522:SF0">
    <property type="entry name" value="NUCLEOSIDE TRIPHOSPHATE PYROPHOSPHOHYDROLASE"/>
    <property type="match status" value="1"/>
</dbReference>
<name>A0A3D9LJN1_9MICC</name>
<evidence type="ECO:0000313" key="3">
    <source>
        <dbReference type="EMBL" id="REE05253.1"/>
    </source>
</evidence>
<evidence type="ECO:0000256" key="1">
    <source>
        <dbReference type="SAM" id="MobiDB-lite"/>
    </source>
</evidence>
<dbReference type="RefSeq" id="WP_115933065.1">
    <property type="nucleotide sequence ID" value="NZ_QREH01000001.1"/>
</dbReference>
<organism evidence="3 4">
    <name type="scientific">Citricoccus muralis</name>
    <dbReference type="NCBI Taxonomy" id="169134"/>
    <lineage>
        <taxon>Bacteria</taxon>
        <taxon>Bacillati</taxon>
        <taxon>Actinomycetota</taxon>
        <taxon>Actinomycetes</taxon>
        <taxon>Micrococcales</taxon>
        <taxon>Micrococcaceae</taxon>
        <taxon>Citricoccus</taxon>
    </lineage>
</organism>
<evidence type="ECO:0000313" key="4">
    <source>
        <dbReference type="Proteomes" id="UP000256727"/>
    </source>
</evidence>
<dbReference type="GO" id="GO:0046076">
    <property type="term" value="P:dTTP catabolic process"/>
    <property type="evidence" value="ECO:0007669"/>
    <property type="project" value="TreeGrafter"/>
</dbReference>
<dbReference type="AlphaFoldDB" id="A0A3D9LJN1"/>
<dbReference type="GO" id="GO:0046052">
    <property type="term" value="P:UTP catabolic process"/>
    <property type="evidence" value="ECO:0007669"/>
    <property type="project" value="TreeGrafter"/>
</dbReference>
<dbReference type="GO" id="GO:0006203">
    <property type="term" value="P:dGTP catabolic process"/>
    <property type="evidence" value="ECO:0007669"/>
    <property type="project" value="TreeGrafter"/>
</dbReference>
<evidence type="ECO:0000259" key="2">
    <source>
        <dbReference type="Pfam" id="PF03819"/>
    </source>
</evidence>
<dbReference type="InterPro" id="IPR011551">
    <property type="entry name" value="NTP_PyrPHydrolase_MazG"/>
</dbReference>
<dbReference type="GO" id="GO:0047429">
    <property type="term" value="F:nucleoside triphosphate diphosphatase activity"/>
    <property type="evidence" value="ECO:0007669"/>
    <property type="project" value="TreeGrafter"/>
</dbReference>
<feature type="compositionally biased region" description="Basic and acidic residues" evidence="1">
    <location>
        <begin position="140"/>
        <end position="149"/>
    </location>
</feature>
<feature type="region of interest" description="Disordered" evidence="1">
    <location>
        <begin position="140"/>
        <end position="176"/>
    </location>
</feature>
<dbReference type="Gene3D" id="1.10.287.1080">
    <property type="entry name" value="MazG-like"/>
    <property type="match status" value="1"/>
</dbReference>
<proteinExistence type="predicted"/>
<dbReference type="GO" id="GO:0046047">
    <property type="term" value="P:TTP catabolic process"/>
    <property type="evidence" value="ECO:0007669"/>
    <property type="project" value="TreeGrafter"/>
</dbReference>
<sequence>MSVAVDRLVWVVAQLREHCPWTRRLTHAVLTEYLIEEAYEAVEVIESAPPARWPEGALADGTYEKLRLEMGDVLFQVVLHAAIAQGAGGFTFDGTAEAITAKMIRRNPHVFHADGSLREPQDLAAARLEDIEKNWERIKKAERASETAEKAGTAGTAEADAGKPGEVPDADLSPGAVASPVTSPVAFAEVPAHLPALAAAAKVVDRAARQPVDPLPEPGPPPSGQDPRVQQDEGELGAELFRLVQRSRAAGLDPERALRQHLAALRHDLSGTDPTG</sequence>
<gene>
    <name evidence="3" type="ORF">C8E99_3125</name>
</gene>
<comment type="caution">
    <text evidence="3">The sequence shown here is derived from an EMBL/GenBank/DDBJ whole genome shotgun (WGS) entry which is preliminary data.</text>
</comment>
<dbReference type="Proteomes" id="UP000256727">
    <property type="component" value="Unassembled WGS sequence"/>
</dbReference>
<feature type="domain" description="NTP pyrophosphohydrolase MazG-like" evidence="2">
    <location>
        <begin position="26"/>
        <end position="111"/>
    </location>
</feature>
<feature type="compositionally biased region" description="Low complexity" evidence="1">
    <location>
        <begin position="150"/>
        <end position="159"/>
    </location>
</feature>
<dbReference type="Pfam" id="PF03819">
    <property type="entry name" value="MazG"/>
    <property type="match status" value="1"/>
</dbReference>
<dbReference type="InterPro" id="IPR004518">
    <property type="entry name" value="MazG-like_dom"/>
</dbReference>
<dbReference type="GO" id="GO:0046081">
    <property type="term" value="P:dUTP catabolic process"/>
    <property type="evidence" value="ECO:0007669"/>
    <property type="project" value="TreeGrafter"/>
</dbReference>
<keyword evidence="4" id="KW-1185">Reference proteome</keyword>
<dbReference type="SUPFAM" id="SSF101386">
    <property type="entry name" value="all-alpha NTP pyrophosphatases"/>
    <property type="match status" value="1"/>
</dbReference>
<feature type="compositionally biased region" description="Pro residues" evidence="1">
    <location>
        <begin position="213"/>
        <end position="224"/>
    </location>
</feature>
<keyword evidence="3" id="KW-0378">Hydrolase</keyword>
<dbReference type="GO" id="GO:0046061">
    <property type="term" value="P:dATP catabolic process"/>
    <property type="evidence" value="ECO:0007669"/>
    <property type="project" value="TreeGrafter"/>
</dbReference>
<dbReference type="OrthoDB" id="9808939at2"/>
<dbReference type="InterPro" id="IPR048015">
    <property type="entry name" value="NTP-PPase_MazG-like_N"/>
</dbReference>
<dbReference type="CDD" id="cd11528">
    <property type="entry name" value="NTP-PPase_MazG_Nterm"/>
    <property type="match status" value="1"/>
</dbReference>
<protein>
    <submittedName>
        <fullName evidence="3">XTP/dITP diphosphohydrolase</fullName>
    </submittedName>
</protein>
<feature type="region of interest" description="Disordered" evidence="1">
    <location>
        <begin position="210"/>
        <end position="238"/>
    </location>
</feature>